<reference evidence="1" key="1">
    <citation type="submission" date="2024-03" db="EMBL/GenBank/DDBJ databases">
        <title>Novel Streptomyces species of biotechnological and ecological value are a feature of Machair soil.</title>
        <authorList>
            <person name="Prole J.R."/>
            <person name="Goodfellow M."/>
            <person name="Allenby N."/>
            <person name="Ward A.C."/>
        </authorList>
    </citation>
    <scope>NUCLEOTIDE SEQUENCE</scope>
    <source>
        <strain evidence="1">MS2.AVA.5</strain>
    </source>
</reference>
<comment type="caution">
    <text evidence="1">The sequence shown here is derived from an EMBL/GenBank/DDBJ whole genome shotgun (WGS) entry which is preliminary data.</text>
</comment>
<keyword evidence="2" id="KW-1185">Reference proteome</keyword>
<proteinExistence type="predicted"/>
<sequence>MHADRTTAADAQEPDARGEVCSIQRSLDILGQKWAFLIVRNALRGTTRFSDFRKELGIPTDVLSARLSTLVDAGIFERESYQEAGSRIRHAYRLTRRGQELKVVLAALQQWGEENRPAPGLPATYIQERGGGDVQVAILDENGRVLDIDDVRLVPAEVARGIRSRASGGAHPVDESRPGQG</sequence>
<organism evidence="1 2">
    <name type="scientific">Streptomyces achmelvichensis</name>
    <dbReference type="NCBI Taxonomy" id="3134111"/>
    <lineage>
        <taxon>Bacteria</taxon>
        <taxon>Bacillati</taxon>
        <taxon>Actinomycetota</taxon>
        <taxon>Actinomycetes</taxon>
        <taxon>Kitasatosporales</taxon>
        <taxon>Streptomycetaceae</taxon>
        <taxon>Streptomyces</taxon>
    </lineage>
</organism>
<name>A0ACC6Q6V6_9ACTN</name>
<protein>
    <submittedName>
        <fullName evidence="1">Helix-turn-helix domain-containing protein</fullName>
    </submittedName>
</protein>
<dbReference type="EMBL" id="JBBKAJ010000022">
    <property type="protein sequence ID" value="MEJ8639458.1"/>
    <property type="molecule type" value="Genomic_DNA"/>
</dbReference>
<evidence type="ECO:0000313" key="1">
    <source>
        <dbReference type="EMBL" id="MEJ8639458.1"/>
    </source>
</evidence>
<dbReference type="Proteomes" id="UP001377168">
    <property type="component" value="Unassembled WGS sequence"/>
</dbReference>
<accession>A0ACC6Q6V6</accession>
<gene>
    <name evidence="1" type="ORF">WKI67_39560</name>
</gene>
<evidence type="ECO:0000313" key="2">
    <source>
        <dbReference type="Proteomes" id="UP001377168"/>
    </source>
</evidence>